<dbReference type="InterPro" id="IPR045110">
    <property type="entry name" value="XMAP215"/>
</dbReference>
<dbReference type="GO" id="GO:0007051">
    <property type="term" value="P:spindle organization"/>
    <property type="evidence" value="ECO:0007669"/>
    <property type="project" value="InterPro"/>
</dbReference>
<accession>A0A8S1K764</accession>
<dbReference type="InterPro" id="IPR048491">
    <property type="entry name" value="XMAP215_CLASP_TOG"/>
</dbReference>
<dbReference type="FunFam" id="1.25.10.10:FF:000899">
    <property type="entry name" value="Microtubule associated protein, putative"/>
    <property type="match status" value="1"/>
</dbReference>
<feature type="domain" description="TOG" evidence="3">
    <location>
        <begin position="255"/>
        <end position="492"/>
    </location>
</feature>
<dbReference type="GO" id="GO:0061863">
    <property type="term" value="F:microtubule plus end polymerase"/>
    <property type="evidence" value="ECO:0007669"/>
    <property type="project" value="InterPro"/>
</dbReference>
<sequence length="1331" mass="155813">MQIDELPVGQSKKNFMLEEFPPDFDPQQQEKVDLPLKQRIKSKVWKVRLQAYEELVNDEEVDCECVLSIIQDIHIQCQEKALQIAQKYFENHNQIESSQQKEIIKVLLEKVLTQQKLKQLGYSVANQLFPTCKSAIFEIIIQQLMHKNPKVVQATIALLIELLQQFGLKKLDNLKPFFPVMSKLTEAQQSTVKADAIAFYKEVTKWYGKNIEAFFGGLNEKLQQDLKKLAETITEVQKAPNQEGEADTNNQELYDLVEAVEVFSKYTDSWCEKVFQLEKWQEKKEQLDNLQKSCSVPKILQSPNIYSVVQLLKKLLNEQQMIISTQCIKIIGCMANGLRKNFNQYAKIIMLPVLNKLKDKKQNIVDETITTIKKLFYSCNLDELFEELKALLDDKAPGPKVNVFIIVDYYIDETSKEKLTKIQCIKQLVPICKKLTEDGNADVRAKSIMLLAKISAKLYNGVMVIDLKGDKYTKYQNQVNIYMEGIKALSGKDIIEQQQQQQLIPNKENLLIQQTTTIANSQKQSLQQNINKPLQINQQNTFETQDLQYSTTMTPNQVDAFLKQYKSAKNKDQNELGNILLQITQQSKYILSTTMEFIIDKMAEQKSLCHQLFDKCAQIYKPNHLSQLINTFKNASTQSQLIEILNILLKYIPQSEKNIDQQIISEFLKNYQHLSNLKTRSLVQECQNALKQLFEPKKIQSEEKPIIPFPLNTFSDQHFERIKEQLKVPQIPQVLYEKMFSYNIQQNQLAAAYIKTKIPQPGEFSEIFFKWAYLISWMKENIPLQQEISQLFQILINKHKPTFQEQQIIFSYIKMMILVYFRNGVPKLAQRTLPLLMNILSEYKKYCLQQPLLISFEDFDEQSNQQANQLIQIMSENANDWNINNTIQQKQLIAQLISFIWKEESVIINKQIVQATPQQFQHSQIIQKPQNNDNNQYEDQNQNFQRFNHLSVVEQLKPEQTNSEKKNFQAKSIPFIGIPSISQINSQINSGNKNLIQQQQNIPNQMEIEFDQNARIFQQLYYKYRETNTFENPQLLADQIIFLLNNFIKEQSCDNLNQLLEKLIHILSSGQFLKFISYDKFYIIFDILIFKMVEESTKVGNKDGAQKSCYSFINQNLIKILNNQELSNLYLAFLDILIKVKESDKQSKQFYTLITKCLSKSVGQVKSQFQWQQLQAILEKMNKYLILCQKPESNLEFQESQDFLLKALKSTVIYLLHFNDGVRVSQCIMQLTNEKSILRNWLLELQENNLAKQRRSRDTHINQIIELLKIDFDKTVEQFVSIVRRQNIHWKPLVEFLSQQQIKFIELRLEQTNHMNLLEKKVGELEKMLNQ</sequence>
<organism evidence="4 5">
    <name type="scientific">Paramecium primaurelia</name>
    <dbReference type="NCBI Taxonomy" id="5886"/>
    <lineage>
        <taxon>Eukaryota</taxon>
        <taxon>Sar</taxon>
        <taxon>Alveolata</taxon>
        <taxon>Ciliophora</taxon>
        <taxon>Intramacronucleata</taxon>
        <taxon>Oligohymenophorea</taxon>
        <taxon>Peniculida</taxon>
        <taxon>Parameciidae</taxon>
        <taxon>Paramecium</taxon>
    </lineage>
</organism>
<dbReference type="FunFam" id="1.25.10.10:FF:001053">
    <property type="entry name" value="Microtubule associated protein, putative"/>
    <property type="match status" value="1"/>
</dbReference>
<dbReference type="Pfam" id="PF21041">
    <property type="entry name" value="XMAP215_CLASP_TOG"/>
    <property type="match status" value="1"/>
</dbReference>
<dbReference type="PANTHER" id="PTHR12609">
    <property type="entry name" value="MICROTUBULE ASSOCIATED PROTEIN XMAP215"/>
    <property type="match status" value="1"/>
</dbReference>
<proteinExistence type="predicted"/>
<dbReference type="GO" id="GO:0030951">
    <property type="term" value="P:establishment or maintenance of microtubule cytoskeleton polarity"/>
    <property type="evidence" value="ECO:0007669"/>
    <property type="project" value="InterPro"/>
</dbReference>
<dbReference type="OMA" id="WAYLISW"/>
<keyword evidence="5" id="KW-1185">Reference proteome</keyword>
<comment type="subcellular location">
    <subcellularLocation>
        <location evidence="1">Cytoplasm</location>
    </subcellularLocation>
</comment>
<evidence type="ECO:0000256" key="2">
    <source>
        <dbReference type="ARBA" id="ARBA00022490"/>
    </source>
</evidence>
<reference evidence="4" key="1">
    <citation type="submission" date="2021-01" db="EMBL/GenBank/DDBJ databases">
        <authorList>
            <consortium name="Genoscope - CEA"/>
            <person name="William W."/>
        </authorList>
    </citation>
    <scope>NUCLEOTIDE SEQUENCE</scope>
</reference>
<keyword evidence="2" id="KW-0963">Cytoplasm</keyword>
<comment type="caution">
    <text evidence="4">The sequence shown here is derived from an EMBL/GenBank/DDBJ whole genome shotgun (WGS) entry which is preliminary data.</text>
</comment>
<evidence type="ECO:0000259" key="3">
    <source>
        <dbReference type="SMART" id="SM01349"/>
    </source>
</evidence>
<dbReference type="Proteomes" id="UP000688137">
    <property type="component" value="Unassembled WGS sequence"/>
</dbReference>
<evidence type="ECO:0000256" key="1">
    <source>
        <dbReference type="ARBA" id="ARBA00004496"/>
    </source>
</evidence>
<feature type="domain" description="TOG" evidence="3">
    <location>
        <begin position="23"/>
        <end position="239"/>
    </location>
</feature>
<dbReference type="GO" id="GO:0051010">
    <property type="term" value="F:microtubule plus-end binding"/>
    <property type="evidence" value="ECO:0007669"/>
    <property type="project" value="InterPro"/>
</dbReference>
<evidence type="ECO:0000313" key="5">
    <source>
        <dbReference type="Proteomes" id="UP000688137"/>
    </source>
</evidence>
<name>A0A8S1K764_PARPR</name>
<dbReference type="EMBL" id="CAJJDM010000007">
    <property type="protein sequence ID" value="CAD8046278.1"/>
    <property type="molecule type" value="Genomic_DNA"/>
</dbReference>
<protein>
    <recommendedName>
        <fullName evidence="3">TOG domain-containing protein</fullName>
    </recommendedName>
</protein>
<evidence type="ECO:0000313" key="4">
    <source>
        <dbReference type="EMBL" id="CAD8046278.1"/>
    </source>
</evidence>
<dbReference type="InterPro" id="IPR034085">
    <property type="entry name" value="TOG"/>
</dbReference>
<gene>
    <name evidence="4" type="ORF">PPRIM_AZ9-3.1.T0100272</name>
</gene>
<dbReference type="GO" id="GO:0046785">
    <property type="term" value="P:microtubule polymerization"/>
    <property type="evidence" value="ECO:0007669"/>
    <property type="project" value="InterPro"/>
</dbReference>
<dbReference type="SMART" id="SM01349">
    <property type="entry name" value="TOG"/>
    <property type="match status" value="2"/>
</dbReference>
<dbReference type="GO" id="GO:0005737">
    <property type="term" value="C:cytoplasm"/>
    <property type="evidence" value="ECO:0007669"/>
    <property type="project" value="UniProtKB-SubCell"/>
</dbReference>